<dbReference type="InterPro" id="IPR014001">
    <property type="entry name" value="Helicase_ATP-bd"/>
</dbReference>
<accession>A0ABV5Y6W1</accession>
<feature type="domain" description="Helicase ATP-binding" evidence="3">
    <location>
        <begin position="321"/>
        <end position="482"/>
    </location>
</feature>
<name>A0ABV5Y6W1_9ACTN</name>
<proteinExistence type="predicted"/>
<feature type="region of interest" description="Disordered" evidence="2">
    <location>
        <begin position="1"/>
        <end position="29"/>
    </location>
</feature>
<feature type="compositionally biased region" description="Polar residues" evidence="2">
    <location>
        <begin position="1"/>
        <end position="11"/>
    </location>
</feature>
<dbReference type="PANTHER" id="PTHR10799">
    <property type="entry name" value="SNF2/RAD54 HELICASE FAMILY"/>
    <property type="match status" value="1"/>
</dbReference>
<protein>
    <submittedName>
        <fullName evidence="5">DEAD/DEAH box helicase</fullName>
        <ecNumber evidence="5">3.6.4.-</ecNumber>
    </submittedName>
</protein>
<evidence type="ECO:0000313" key="5">
    <source>
        <dbReference type="EMBL" id="MFB9830744.1"/>
    </source>
</evidence>
<keyword evidence="6" id="KW-1185">Reference proteome</keyword>
<organism evidence="5 6">
    <name type="scientific">Actinoallomurus acaciae</name>
    <dbReference type="NCBI Taxonomy" id="502577"/>
    <lineage>
        <taxon>Bacteria</taxon>
        <taxon>Bacillati</taxon>
        <taxon>Actinomycetota</taxon>
        <taxon>Actinomycetes</taxon>
        <taxon>Streptosporangiales</taxon>
        <taxon>Thermomonosporaceae</taxon>
        <taxon>Actinoallomurus</taxon>
    </lineage>
</organism>
<dbReference type="InterPro" id="IPR038718">
    <property type="entry name" value="SNF2-like_sf"/>
</dbReference>
<keyword evidence="5" id="KW-0547">Nucleotide-binding</keyword>
<dbReference type="Pfam" id="PF00271">
    <property type="entry name" value="Helicase_C"/>
    <property type="match status" value="1"/>
</dbReference>
<dbReference type="EMBL" id="JBHLZP010000002">
    <property type="protein sequence ID" value="MFB9830744.1"/>
    <property type="molecule type" value="Genomic_DNA"/>
</dbReference>
<dbReference type="SMART" id="SM00487">
    <property type="entry name" value="DEXDc"/>
    <property type="match status" value="1"/>
</dbReference>
<evidence type="ECO:0000313" key="6">
    <source>
        <dbReference type="Proteomes" id="UP001589627"/>
    </source>
</evidence>
<dbReference type="PROSITE" id="PS51192">
    <property type="entry name" value="HELICASE_ATP_BIND_1"/>
    <property type="match status" value="1"/>
</dbReference>
<dbReference type="SUPFAM" id="SSF52540">
    <property type="entry name" value="P-loop containing nucleoside triphosphate hydrolases"/>
    <property type="match status" value="2"/>
</dbReference>
<dbReference type="InterPro" id="IPR001650">
    <property type="entry name" value="Helicase_C-like"/>
</dbReference>
<dbReference type="CDD" id="cd18793">
    <property type="entry name" value="SF2_C_SNF"/>
    <property type="match status" value="1"/>
</dbReference>
<keyword evidence="5" id="KW-0347">Helicase</keyword>
<reference evidence="5 6" key="1">
    <citation type="submission" date="2024-09" db="EMBL/GenBank/DDBJ databases">
        <authorList>
            <person name="Sun Q."/>
            <person name="Mori K."/>
        </authorList>
    </citation>
    <scope>NUCLEOTIDE SEQUENCE [LARGE SCALE GENOMIC DNA]</scope>
    <source>
        <strain evidence="5 6">TBRC 0563</strain>
    </source>
</reference>
<evidence type="ECO:0000256" key="1">
    <source>
        <dbReference type="ARBA" id="ARBA00022801"/>
    </source>
</evidence>
<dbReference type="SMART" id="SM00490">
    <property type="entry name" value="HELICc"/>
    <property type="match status" value="1"/>
</dbReference>
<dbReference type="Pfam" id="PF00176">
    <property type="entry name" value="SNF2-rel_dom"/>
    <property type="match status" value="1"/>
</dbReference>
<evidence type="ECO:0000259" key="4">
    <source>
        <dbReference type="PROSITE" id="PS51194"/>
    </source>
</evidence>
<dbReference type="Gene3D" id="3.40.50.300">
    <property type="entry name" value="P-loop containing nucleotide triphosphate hydrolases"/>
    <property type="match status" value="1"/>
</dbReference>
<keyword evidence="5" id="KW-0067">ATP-binding</keyword>
<dbReference type="Proteomes" id="UP001589627">
    <property type="component" value="Unassembled WGS sequence"/>
</dbReference>
<dbReference type="InterPro" id="IPR027417">
    <property type="entry name" value="P-loop_NTPase"/>
</dbReference>
<sequence length="755" mass="82670">MAHTADLTSDTEPAKAEGEPPEATPLRPGRAARAIVSDGRAVHDAIEAVLAAPEESREVARRAYTVVRDQLVTGELDRMPVDRLRELVRGRRVTFAPVSDAGLDTVGAVLTAGTEGLGRVARVRRRTAKRIMAAAWQMRESVEESIRVRIEPDARTPEQTALIAALRRYERTRPPVMKGPDPSALASELGRHLGPAARGASRGRMLLTFSKRKRQEARDALAELDATLSSKKVTAARKRLSRAESVLERAQKTPRATRLWSDYLARPVAYNALLIEVGGLDPVKEAGQGFLPADIAEQVRVLPLDQSLLKTSLRGYQAFGARFALVQERVILGDEMGLGKTMQSLAAMCHLAAKGATHFLVVCPASVVVNWTREVERHTLLEARRVHGPGEKREAAQQEWAATGGVAITTFEALRAMPEDLDVSVAMMVVDEAHYVKNPNALRTQAVSEWAALSRRVLFLTGTPMENKVREFRVLVGHLRPEVAGNLDIADGSLDGTRFRETVAPVYLRRNQEDVLSELPPRLETQEWVALEGSTLRAYRKAVLAGNFMAMRRAAYDPGTVKGSPKLRRLVEIVGEAADGRRKVVVFSYFRDVLETVTQVLGSERDGVPGVHVVGPLTGDISPTDRQAMVDEFTATKGPAVLVSQIQAGGVGLNIQAASVIIIAEPQLTPSIEEQAIARAHRMGQVRRVDVHRLLCGDSVDERVLELLADKREAFDEYARRSDLANAAPDAVDTGSETELRRRIVAAEQKRLKVA</sequence>
<feature type="domain" description="Helicase C-terminal" evidence="4">
    <location>
        <begin position="566"/>
        <end position="730"/>
    </location>
</feature>
<dbReference type="GO" id="GO:0004386">
    <property type="term" value="F:helicase activity"/>
    <property type="evidence" value="ECO:0007669"/>
    <property type="project" value="UniProtKB-KW"/>
</dbReference>
<dbReference type="GO" id="GO:0016787">
    <property type="term" value="F:hydrolase activity"/>
    <property type="evidence" value="ECO:0007669"/>
    <property type="project" value="UniProtKB-KW"/>
</dbReference>
<dbReference type="InterPro" id="IPR000330">
    <property type="entry name" value="SNF2_N"/>
</dbReference>
<keyword evidence="1 5" id="KW-0378">Hydrolase</keyword>
<dbReference type="CDD" id="cd17919">
    <property type="entry name" value="DEXHc_Snf"/>
    <property type="match status" value="1"/>
</dbReference>
<dbReference type="PROSITE" id="PS51194">
    <property type="entry name" value="HELICASE_CTER"/>
    <property type="match status" value="1"/>
</dbReference>
<comment type="caution">
    <text evidence="5">The sequence shown here is derived from an EMBL/GenBank/DDBJ whole genome shotgun (WGS) entry which is preliminary data.</text>
</comment>
<dbReference type="EC" id="3.6.4.-" evidence="5"/>
<dbReference type="Gene3D" id="3.40.50.10810">
    <property type="entry name" value="Tandem AAA-ATPase domain"/>
    <property type="match status" value="1"/>
</dbReference>
<evidence type="ECO:0000256" key="2">
    <source>
        <dbReference type="SAM" id="MobiDB-lite"/>
    </source>
</evidence>
<gene>
    <name evidence="5" type="ORF">ACFFNX_00865</name>
</gene>
<evidence type="ECO:0000259" key="3">
    <source>
        <dbReference type="PROSITE" id="PS51192"/>
    </source>
</evidence>
<dbReference type="RefSeq" id="WP_378193441.1">
    <property type="nucleotide sequence ID" value="NZ_JBHLZP010000002.1"/>
</dbReference>
<dbReference type="InterPro" id="IPR049730">
    <property type="entry name" value="SNF2/RAD54-like_C"/>
</dbReference>